<evidence type="ECO:0000256" key="2">
    <source>
        <dbReference type="ARBA" id="ARBA00022679"/>
    </source>
</evidence>
<organism evidence="4 5">
    <name type="scientific">Candidatus Dehalogenimonas loeffleri</name>
    <dbReference type="NCBI Taxonomy" id="3127115"/>
    <lineage>
        <taxon>Bacteria</taxon>
        <taxon>Bacillati</taxon>
        <taxon>Chloroflexota</taxon>
        <taxon>Dehalococcoidia</taxon>
        <taxon>Dehalococcoidales</taxon>
        <taxon>Dehalococcoidaceae</taxon>
        <taxon>Dehalogenimonas</taxon>
    </lineage>
</organism>
<name>A0ABZ2J7A7_9CHLR</name>
<dbReference type="GO" id="GO:0008168">
    <property type="term" value="F:methyltransferase activity"/>
    <property type="evidence" value="ECO:0007669"/>
    <property type="project" value="UniProtKB-KW"/>
</dbReference>
<protein>
    <submittedName>
        <fullName evidence="4">Class I SAM-dependent methyltransferase</fullName>
        <ecNumber evidence="4">2.1.1.-</ecNumber>
    </submittedName>
</protein>
<accession>A0ABZ2J7A7</accession>
<dbReference type="EC" id="2.1.1.-" evidence="4"/>
<gene>
    <name evidence="4" type="ORF">V8247_05180</name>
</gene>
<dbReference type="EMBL" id="CP146612">
    <property type="protein sequence ID" value="WWX24663.1"/>
    <property type="molecule type" value="Genomic_DNA"/>
</dbReference>
<dbReference type="InterPro" id="IPR004033">
    <property type="entry name" value="UbiE/COQ5_MeTrFase"/>
</dbReference>
<keyword evidence="2 4" id="KW-0808">Transferase</keyword>
<dbReference type="InterPro" id="IPR029063">
    <property type="entry name" value="SAM-dependent_MTases_sf"/>
</dbReference>
<dbReference type="PANTHER" id="PTHR43591:SF24">
    <property type="entry name" value="2-METHOXY-6-POLYPRENYL-1,4-BENZOQUINOL METHYLASE, MITOCHONDRIAL"/>
    <property type="match status" value="1"/>
</dbReference>
<sequence length="257" mass="29034">MGEGTIAAGQHLQDPGFESEAAKKRKAYMLELFGYQAPKYDLHDDIIGMGIHRRWVKDVLKVIGHYKKDKTELKMLDLACGTGFVTFNTTRNFPELKIDAFDLVPEMVEVAKKRYDKAFKGRDINFWVGDSEVPYGENKYDIITTCFAFRNFANKNLAAQNVFKALKPGGIFIIQDMTKPEKQPLRGLYLFALKYLLPVIGTILGTAKGSPRYLYHSVMLLPKNTDIAKILTDNGFTDVWHKYQSGGMGTVVAGYKK</sequence>
<keyword evidence="5" id="KW-1185">Reference proteome</keyword>
<keyword evidence="1 4" id="KW-0489">Methyltransferase</keyword>
<evidence type="ECO:0000256" key="1">
    <source>
        <dbReference type="ARBA" id="ARBA00022603"/>
    </source>
</evidence>
<dbReference type="GO" id="GO:0032259">
    <property type="term" value="P:methylation"/>
    <property type="evidence" value="ECO:0007669"/>
    <property type="project" value="UniProtKB-KW"/>
</dbReference>
<evidence type="ECO:0000313" key="4">
    <source>
        <dbReference type="EMBL" id="WWX24663.1"/>
    </source>
</evidence>
<dbReference type="RefSeq" id="WP_338736776.1">
    <property type="nucleotide sequence ID" value="NZ_CP146612.1"/>
</dbReference>
<dbReference type="Proteomes" id="UP001375370">
    <property type="component" value="Chromosome"/>
</dbReference>
<dbReference type="Gene3D" id="3.40.50.150">
    <property type="entry name" value="Vaccinia Virus protein VP39"/>
    <property type="match status" value="1"/>
</dbReference>
<reference evidence="4 5" key="1">
    <citation type="submission" date="2024-03" db="EMBL/GenBank/DDBJ databases">
        <title>A Dehalogenimonas Isolated from Estuarine Sediments Dihaloeliminates Chlorinated Alkanes.</title>
        <authorList>
            <person name="Yang Y."/>
            <person name="Wang H."/>
        </authorList>
    </citation>
    <scope>NUCLEOTIDE SEQUENCE [LARGE SCALE GENOMIC DNA]</scope>
    <source>
        <strain evidence="4 5">W</strain>
    </source>
</reference>
<evidence type="ECO:0000313" key="5">
    <source>
        <dbReference type="Proteomes" id="UP001375370"/>
    </source>
</evidence>
<proteinExistence type="predicted"/>
<dbReference type="CDD" id="cd02440">
    <property type="entry name" value="AdoMet_MTases"/>
    <property type="match status" value="1"/>
</dbReference>
<dbReference type="SUPFAM" id="SSF53335">
    <property type="entry name" value="S-adenosyl-L-methionine-dependent methyltransferases"/>
    <property type="match status" value="1"/>
</dbReference>
<dbReference type="Pfam" id="PF01209">
    <property type="entry name" value="Ubie_methyltran"/>
    <property type="match status" value="1"/>
</dbReference>
<dbReference type="PANTHER" id="PTHR43591">
    <property type="entry name" value="METHYLTRANSFERASE"/>
    <property type="match status" value="1"/>
</dbReference>
<keyword evidence="3" id="KW-0949">S-adenosyl-L-methionine</keyword>
<evidence type="ECO:0000256" key="3">
    <source>
        <dbReference type="ARBA" id="ARBA00022691"/>
    </source>
</evidence>
<dbReference type="PROSITE" id="PS51608">
    <property type="entry name" value="SAM_MT_UBIE"/>
    <property type="match status" value="1"/>
</dbReference>